<accession>A0AAC9P8I5</accession>
<keyword evidence="6" id="KW-1003">Cell membrane</keyword>
<dbReference type="Pfam" id="PF03626">
    <property type="entry name" value="COX4_pro"/>
    <property type="match status" value="1"/>
</dbReference>
<dbReference type="GO" id="GO:0019646">
    <property type="term" value="P:aerobic electron transport chain"/>
    <property type="evidence" value="ECO:0007669"/>
    <property type="project" value="TreeGrafter"/>
</dbReference>
<evidence type="ECO:0000256" key="8">
    <source>
        <dbReference type="ARBA" id="ARBA00022982"/>
    </source>
</evidence>
<keyword evidence="8" id="KW-0249">Electron transport</keyword>
<dbReference type="GO" id="GO:0009319">
    <property type="term" value="C:cytochrome o ubiquinol oxidase complex"/>
    <property type="evidence" value="ECO:0007669"/>
    <property type="project" value="TreeGrafter"/>
</dbReference>
<evidence type="ECO:0000256" key="16">
    <source>
        <dbReference type="ARBA" id="ARBA00032185"/>
    </source>
</evidence>
<evidence type="ECO:0000256" key="6">
    <source>
        <dbReference type="ARBA" id="ARBA00022475"/>
    </source>
</evidence>
<dbReference type="PANTHER" id="PTHR36835">
    <property type="entry name" value="CYTOCHROME BO(3) UBIQUINOL OXIDASE SUBUNIT 4"/>
    <property type="match status" value="1"/>
</dbReference>
<comment type="subunit">
    <text evidence="3">Heterooctamer of two A chains, two B chains, two C chains and two D chains.</text>
</comment>
<dbReference type="AlphaFoldDB" id="A0AAC9P8I5"/>
<evidence type="ECO:0000313" key="19">
    <source>
        <dbReference type="Proteomes" id="UP000182373"/>
    </source>
</evidence>
<evidence type="ECO:0000256" key="3">
    <source>
        <dbReference type="ARBA" id="ARBA00011700"/>
    </source>
</evidence>
<comment type="subcellular location">
    <subcellularLocation>
        <location evidence="1">Cell membrane</location>
        <topology evidence="1">Multi-pass membrane protein</topology>
    </subcellularLocation>
</comment>
<feature type="transmembrane region" description="Helical" evidence="17">
    <location>
        <begin position="49"/>
        <end position="70"/>
    </location>
</feature>
<evidence type="ECO:0000256" key="17">
    <source>
        <dbReference type="SAM" id="Phobius"/>
    </source>
</evidence>
<dbReference type="GO" id="GO:0009486">
    <property type="term" value="F:cytochrome bo3 ubiquinol oxidase activity"/>
    <property type="evidence" value="ECO:0007669"/>
    <property type="project" value="InterPro"/>
</dbReference>
<keyword evidence="7 17" id="KW-0812">Transmembrane</keyword>
<keyword evidence="9 17" id="KW-1133">Transmembrane helix</keyword>
<dbReference type="EMBL" id="CP018191">
    <property type="protein sequence ID" value="APH54573.1"/>
    <property type="molecule type" value="Genomic_DNA"/>
</dbReference>
<evidence type="ECO:0000256" key="5">
    <source>
        <dbReference type="ARBA" id="ARBA00022448"/>
    </source>
</evidence>
<proteinExistence type="inferred from homology"/>
<comment type="similarity">
    <text evidence="2">Belongs to the cytochrome c oxidase bacterial subunit 4 family.</text>
</comment>
<keyword evidence="11 17" id="KW-0472">Membrane</keyword>
<dbReference type="GO" id="GO:0005886">
    <property type="term" value="C:plasma membrane"/>
    <property type="evidence" value="ECO:0007669"/>
    <property type="project" value="UniProtKB-SubCell"/>
</dbReference>
<dbReference type="InterPro" id="IPR014210">
    <property type="entry name" value="Cyt_o_ubiqinol_oxidase_su4"/>
</dbReference>
<evidence type="ECO:0000256" key="7">
    <source>
        <dbReference type="ARBA" id="ARBA00022692"/>
    </source>
</evidence>
<dbReference type="GO" id="GO:0015078">
    <property type="term" value="F:proton transmembrane transporter activity"/>
    <property type="evidence" value="ECO:0007669"/>
    <property type="project" value="TreeGrafter"/>
</dbReference>
<evidence type="ECO:0000256" key="1">
    <source>
        <dbReference type="ARBA" id="ARBA00004651"/>
    </source>
</evidence>
<evidence type="ECO:0000256" key="14">
    <source>
        <dbReference type="ARBA" id="ARBA00030211"/>
    </source>
</evidence>
<dbReference type="GO" id="GO:0015990">
    <property type="term" value="P:electron transport coupled proton transport"/>
    <property type="evidence" value="ECO:0007669"/>
    <property type="project" value="InterPro"/>
</dbReference>
<evidence type="ECO:0000256" key="11">
    <source>
        <dbReference type="ARBA" id="ARBA00023136"/>
    </source>
</evidence>
<evidence type="ECO:0000256" key="2">
    <source>
        <dbReference type="ARBA" id="ARBA00008079"/>
    </source>
</evidence>
<evidence type="ECO:0000313" key="18">
    <source>
        <dbReference type="EMBL" id="APH54573.1"/>
    </source>
</evidence>
<comment type="function">
    <text evidence="12">Cytochrome bo(3) ubiquinol terminal oxidase is the component of the aerobic respiratory chain of E.coli that predominates when cells are grown at high aeration. Has proton pump activity across the membrane in addition to electron transfer, pumping 2 protons/electron.</text>
</comment>
<dbReference type="NCBIfam" id="TIGR02847">
    <property type="entry name" value="CyoD"/>
    <property type="match status" value="1"/>
</dbReference>
<evidence type="ECO:0000256" key="12">
    <source>
        <dbReference type="ARBA" id="ARBA00025694"/>
    </source>
</evidence>
<feature type="transmembrane region" description="Helical" evidence="17">
    <location>
        <begin position="20"/>
        <end position="42"/>
    </location>
</feature>
<gene>
    <name evidence="18" type="ORF">GbCGDNIH9_1273</name>
</gene>
<protein>
    <recommendedName>
        <fullName evidence="4">Cytochrome bo(3) ubiquinol oxidase subunit 4</fullName>
    </recommendedName>
    <alternativeName>
        <fullName evidence="16">Cytochrome o ubiquinol oxidase subunit 4</fullName>
    </alternativeName>
    <alternativeName>
        <fullName evidence="13">Oxidase bo(3) subunit 4</fullName>
    </alternativeName>
    <alternativeName>
        <fullName evidence="14">Ubiquinol oxidase polypeptide IV</fullName>
    </alternativeName>
    <alternativeName>
        <fullName evidence="15">Ubiquinol oxidase subunit 4</fullName>
    </alternativeName>
</protein>
<dbReference type="InterPro" id="IPR005171">
    <property type="entry name" value="Cyt_c_oxidase_su4_prok"/>
</dbReference>
<dbReference type="RefSeq" id="WP_072572577.1">
    <property type="nucleotide sequence ID" value="NZ_CP018191.1"/>
</dbReference>
<evidence type="ECO:0000256" key="9">
    <source>
        <dbReference type="ARBA" id="ARBA00022989"/>
    </source>
</evidence>
<evidence type="ECO:0000256" key="15">
    <source>
        <dbReference type="ARBA" id="ARBA00031887"/>
    </source>
</evidence>
<name>A0AAC9P8I5_9PROT</name>
<keyword evidence="5" id="KW-0813">Transport</keyword>
<evidence type="ECO:0000256" key="10">
    <source>
        <dbReference type="ARBA" id="ARBA00023002"/>
    </source>
</evidence>
<feature type="transmembrane region" description="Helical" evidence="17">
    <location>
        <begin position="82"/>
        <end position="104"/>
    </location>
</feature>
<evidence type="ECO:0000256" key="4">
    <source>
        <dbReference type="ARBA" id="ARBA00014689"/>
    </source>
</evidence>
<evidence type="ECO:0000256" key="13">
    <source>
        <dbReference type="ARBA" id="ARBA00030071"/>
    </source>
</evidence>
<sequence length="126" mass="13471">MATAHAHGASDHGSSHGSVGSYITGFILSVILTAAAFLIVAYKLVPEHLILPGVAALAVIQILVHLVFFLHMNASSEQRWNVTAFVFSVVVLLILVSGSIWIMYNLTSRMDHGPATPSLVTQPEAH</sequence>
<dbReference type="Proteomes" id="UP000182373">
    <property type="component" value="Chromosome"/>
</dbReference>
<organism evidence="18 19">
    <name type="scientific">Granulibacter bethesdensis</name>
    <dbReference type="NCBI Taxonomy" id="364410"/>
    <lineage>
        <taxon>Bacteria</taxon>
        <taxon>Pseudomonadati</taxon>
        <taxon>Pseudomonadota</taxon>
        <taxon>Alphaproteobacteria</taxon>
        <taxon>Acetobacterales</taxon>
        <taxon>Acetobacteraceae</taxon>
        <taxon>Granulibacter</taxon>
    </lineage>
</organism>
<keyword evidence="10" id="KW-0560">Oxidoreductase</keyword>
<dbReference type="InterPro" id="IPR050968">
    <property type="entry name" value="Cytochrome_c_oxidase_bac_sub4"/>
</dbReference>
<dbReference type="PANTHER" id="PTHR36835:SF1">
    <property type="entry name" value="CYTOCHROME BO(3) UBIQUINOL OXIDASE SUBUNIT 4"/>
    <property type="match status" value="1"/>
</dbReference>
<reference evidence="19" key="1">
    <citation type="submission" date="2016-11" db="EMBL/GenBank/DDBJ databases">
        <title>Comparative genomic and phenotypic analysis of Granulibacter bethesdensis clinical isolates from patients with chronic granulomatous disease.</title>
        <authorList>
            <person name="Zarember K.A."/>
            <person name="Porcella S.F."/>
            <person name="Chu J."/>
            <person name="Ding L."/>
            <person name="Dahlstrom E."/>
            <person name="Barbian K."/>
            <person name="Martens C."/>
            <person name="Sykora L."/>
            <person name="Kramer S."/>
            <person name="Pettinato A.M."/>
            <person name="Hong H."/>
            <person name="Wald G."/>
            <person name="Berg L.J."/>
            <person name="Rogge L.S."/>
            <person name="Greenberg D.E."/>
            <person name="Falcone E.L."/>
            <person name="Neves J.F."/>
            <person name="Simoes M.J."/>
            <person name="Casal M."/>
            <person name="Rodriguez-Lopez F.C."/>
            <person name="Zelazny A."/>
            <person name="Gallin J.I."/>
            <person name="Holland S.M."/>
        </authorList>
    </citation>
    <scope>NUCLEOTIDE SEQUENCE [LARGE SCALE GENOMIC DNA]</scope>
    <source>
        <strain evidence="19">NIH9.1</strain>
    </source>
</reference>